<dbReference type="EMBL" id="FNYV01000022">
    <property type="protein sequence ID" value="SEK06782.1"/>
    <property type="molecule type" value="Genomic_DNA"/>
</dbReference>
<evidence type="ECO:0000259" key="1">
    <source>
        <dbReference type="Pfam" id="PF18029"/>
    </source>
</evidence>
<sequence>MDRATVTEFQQADGVRGWRVLDAGASAWFDAPSMTAGAALVRRIAELTAATGLPDVDLRPGGVRVRIGPAGALTRVDVELARSISAAAQDLGMAADPTVLQTVRLVIDTADRPSLVSFWQTVLGYEPVGADGLGDPSRRDPGLTFHRSRPRLLRDRIHVDVVRAPDAVEAARAAVGQEPFGAYGVALADADGNEVDLVPGDRLSEGPETADWQVLFGAMACYPVDSPVRAGEIVSAVADLADDAGLPLMVDLRPERVTIDSGKDQWEDGEGSVTSRFVDLAGRVQTAARDLGLSADLTRPRFIQLGIDAVDVSAVRAFWASVLGYQHDLRAFLTDIYDPHRLNPVLFFQPMDGSDTERRQHRNRIHVDLFVPYDQAQARIDAAVAAGGRIVTENAPRRTLVDPEGNEVDIVTFHQA</sequence>
<reference evidence="3" key="1">
    <citation type="submission" date="2016-10" db="EMBL/GenBank/DDBJ databases">
        <authorList>
            <person name="Varghese N."/>
            <person name="Submissions S."/>
        </authorList>
    </citation>
    <scope>NUCLEOTIDE SEQUENCE [LARGE SCALE GENOMIC DNA]</scope>
    <source>
        <strain evidence="3">CGMCC 4.7038</strain>
    </source>
</reference>
<dbReference type="Gene3D" id="3.10.180.10">
    <property type="entry name" value="2,3-Dihydroxybiphenyl 1,2-Dioxygenase, domain 1"/>
    <property type="match status" value="2"/>
</dbReference>
<dbReference type="Proteomes" id="UP000198707">
    <property type="component" value="Unassembled WGS sequence"/>
</dbReference>
<organism evidence="2 3">
    <name type="scientific">Micromonospora phaseoli</name>
    <dbReference type="NCBI Taxonomy" id="1144548"/>
    <lineage>
        <taxon>Bacteria</taxon>
        <taxon>Bacillati</taxon>
        <taxon>Actinomycetota</taxon>
        <taxon>Actinomycetes</taxon>
        <taxon>Micromonosporales</taxon>
        <taxon>Micromonosporaceae</taxon>
        <taxon>Micromonospora</taxon>
    </lineage>
</organism>
<accession>A0A1H7E431</accession>
<dbReference type="PANTHER" id="PTHR35908:SF1">
    <property type="entry name" value="CONSERVED PROTEIN"/>
    <property type="match status" value="1"/>
</dbReference>
<dbReference type="InterPro" id="IPR029068">
    <property type="entry name" value="Glyas_Bleomycin-R_OHBP_Dase"/>
</dbReference>
<protein>
    <submittedName>
        <fullName evidence="2">Pterin-4a-carbinolamine dehydratase</fullName>
    </submittedName>
</protein>
<gene>
    <name evidence="2" type="ORF">SAMN05443287_12227</name>
</gene>
<evidence type="ECO:0000313" key="3">
    <source>
        <dbReference type="Proteomes" id="UP000198707"/>
    </source>
</evidence>
<dbReference type="OrthoDB" id="15077at2"/>
<evidence type="ECO:0000313" key="2">
    <source>
        <dbReference type="EMBL" id="SEK06782.1"/>
    </source>
</evidence>
<dbReference type="CDD" id="cd06587">
    <property type="entry name" value="VOC"/>
    <property type="match status" value="1"/>
</dbReference>
<dbReference type="SUPFAM" id="SSF54593">
    <property type="entry name" value="Glyoxalase/Bleomycin resistance protein/Dihydroxybiphenyl dioxygenase"/>
    <property type="match status" value="1"/>
</dbReference>
<dbReference type="PANTHER" id="PTHR35908">
    <property type="entry name" value="HYPOTHETICAL FUSION PROTEIN"/>
    <property type="match status" value="1"/>
</dbReference>
<feature type="domain" description="Glyoxalase-like" evidence="1">
    <location>
        <begin position="305"/>
        <end position="411"/>
    </location>
</feature>
<dbReference type="STRING" id="1144548.SAMN05443287_12227"/>
<dbReference type="AlphaFoldDB" id="A0A1H7E431"/>
<dbReference type="Pfam" id="PF18029">
    <property type="entry name" value="Glyoxalase_6"/>
    <property type="match status" value="2"/>
</dbReference>
<feature type="domain" description="Glyoxalase-like" evidence="1">
    <location>
        <begin position="105"/>
        <end position="198"/>
    </location>
</feature>
<keyword evidence="3" id="KW-1185">Reference proteome</keyword>
<name>A0A1H7E431_9ACTN</name>
<dbReference type="InterPro" id="IPR041581">
    <property type="entry name" value="Glyoxalase_6"/>
</dbReference>
<proteinExistence type="predicted"/>